<name>A0A380G2I4_9STAP</name>
<proteinExistence type="predicted"/>
<evidence type="ECO:0000256" key="2">
    <source>
        <dbReference type="SAM" id="SignalP"/>
    </source>
</evidence>
<evidence type="ECO:0008006" key="7">
    <source>
        <dbReference type="Google" id="ProtNLM"/>
    </source>
</evidence>
<organism evidence="3 5">
    <name type="scientific">Staphylococcus petrasii</name>
    <dbReference type="NCBI Taxonomy" id="1276936"/>
    <lineage>
        <taxon>Bacteria</taxon>
        <taxon>Bacillati</taxon>
        <taxon>Bacillota</taxon>
        <taxon>Bacilli</taxon>
        <taxon>Bacillales</taxon>
        <taxon>Staphylococcaceae</taxon>
        <taxon>Staphylococcus</taxon>
    </lineage>
</organism>
<dbReference type="OrthoDB" id="2414251at2"/>
<feature type="chain" id="PRO_5038967562" description="Proteophosphoglycan 5" evidence="2">
    <location>
        <begin position="23"/>
        <end position="218"/>
    </location>
</feature>
<reference evidence="3 5" key="1">
    <citation type="submission" date="2018-06" db="EMBL/GenBank/DDBJ databases">
        <authorList>
            <consortium name="Pathogen Informatics"/>
            <person name="Doyle S."/>
        </authorList>
    </citation>
    <scope>NUCLEOTIDE SEQUENCE [LARGE SCALE GENOMIC DNA]</scope>
    <source>
        <strain evidence="3 5">NCTC13830</strain>
    </source>
</reference>
<dbReference type="Proteomes" id="UP000297598">
    <property type="component" value="Unassembled WGS sequence"/>
</dbReference>
<accession>A0A380G2I4</accession>
<evidence type="ECO:0000313" key="4">
    <source>
        <dbReference type="EMBL" id="TGE17722.1"/>
    </source>
</evidence>
<feature type="compositionally biased region" description="Polar residues" evidence="1">
    <location>
        <begin position="93"/>
        <end position="118"/>
    </location>
</feature>
<sequence>MKKVFKVVSCLSILGLLYTAGATNQLDAATSSGGSSSSSSSSASSSSSSSSSAARSSTSSSSSMSRSSAANASRSARQSSQRAAEQAARTSSITSNTMRSSAKKQQGSNQYSRQTRSLLNPKRRYSSSSPMAAQYLSTGFYNNWLFYYLIATHAHDKEKKDKSYQINMLKHQMKKNESLYTVTIKTKHGDRVIVLPKDQYDKIQTGDKVKIKNGIVQP</sequence>
<evidence type="ECO:0000256" key="1">
    <source>
        <dbReference type="SAM" id="MobiDB-lite"/>
    </source>
</evidence>
<dbReference type="EMBL" id="SRLS01000007">
    <property type="protein sequence ID" value="TGE17722.1"/>
    <property type="molecule type" value="Genomic_DNA"/>
</dbReference>
<evidence type="ECO:0000313" key="6">
    <source>
        <dbReference type="Proteomes" id="UP000297598"/>
    </source>
</evidence>
<feature type="region of interest" description="Disordered" evidence="1">
    <location>
        <begin position="28"/>
        <end position="128"/>
    </location>
</feature>
<protein>
    <recommendedName>
        <fullName evidence="7">Proteophosphoglycan 5</fullName>
    </recommendedName>
</protein>
<evidence type="ECO:0000313" key="5">
    <source>
        <dbReference type="Proteomes" id="UP000254047"/>
    </source>
</evidence>
<keyword evidence="2" id="KW-0732">Signal</keyword>
<dbReference type="EMBL" id="UHDO01000001">
    <property type="protein sequence ID" value="SUM44686.1"/>
    <property type="molecule type" value="Genomic_DNA"/>
</dbReference>
<feature type="signal peptide" evidence="2">
    <location>
        <begin position="1"/>
        <end position="22"/>
    </location>
</feature>
<dbReference type="AlphaFoldDB" id="A0A380G2I4"/>
<dbReference type="Proteomes" id="UP000254047">
    <property type="component" value="Unassembled WGS sequence"/>
</dbReference>
<gene>
    <name evidence="4" type="ORF">BJR09_06225</name>
    <name evidence="3" type="ORF">NCTC13830_02095</name>
</gene>
<feature type="compositionally biased region" description="Low complexity" evidence="1">
    <location>
        <begin position="28"/>
        <end position="92"/>
    </location>
</feature>
<evidence type="ECO:0000313" key="3">
    <source>
        <dbReference type="EMBL" id="SUM44686.1"/>
    </source>
</evidence>
<keyword evidence="6" id="KW-1185">Reference proteome</keyword>
<reference evidence="4 6" key="2">
    <citation type="submission" date="2019-04" db="EMBL/GenBank/DDBJ databases">
        <title>Genomic characterization of Staphylococcus petrasii strains.</title>
        <authorList>
            <person name="Vrbovska V."/>
            <person name="Kovarovic V."/>
            <person name="Maslanova I."/>
            <person name="Indrakova A."/>
            <person name="Petras P."/>
            <person name="Sedo O."/>
            <person name="Svec P."/>
            <person name="Fisarova L."/>
            <person name="Sedlacek I."/>
            <person name="Doskar J."/>
            <person name="Pantucek R."/>
        </authorList>
    </citation>
    <scope>NUCLEOTIDE SEQUENCE [LARGE SCALE GENOMIC DNA]</scope>
    <source>
        <strain evidence="4 6">P5404</strain>
    </source>
</reference>
<dbReference type="RefSeq" id="WP_103298926.1">
    <property type="nucleotide sequence ID" value="NZ_PPQT01000131.1"/>
</dbReference>